<evidence type="ECO:0000256" key="4">
    <source>
        <dbReference type="ARBA" id="ARBA00023163"/>
    </source>
</evidence>
<dbReference type="Proteomes" id="UP001500630">
    <property type="component" value="Unassembled WGS sequence"/>
</dbReference>
<evidence type="ECO:0000313" key="8">
    <source>
        <dbReference type="EMBL" id="GAA3603739.1"/>
    </source>
</evidence>
<dbReference type="PANTHER" id="PTHR30055">
    <property type="entry name" value="HTH-TYPE TRANSCRIPTIONAL REGULATOR RUTR"/>
    <property type="match status" value="1"/>
</dbReference>
<dbReference type="InterPro" id="IPR009057">
    <property type="entry name" value="Homeodomain-like_sf"/>
</dbReference>
<evidence type="ECO:0000259" key="7">
    <source>
        <dbReference type="PROSITE" id="PS50977"/>
    </source>
</evidence>
<dbReference type="PRINTS" id="PR00455">
    <property type="entry name" value="HTHTETR"/>
</dbReference>
<accession>A0ABP6ZEB5</accession>
<keyword evidence="1" id="KW-0678">Repressor</keyword>
<comment type="caution">
    <text evidence="8">The sequence shown here is derived from an EMBL/GenBank/DDBJ whole genome shotgun (WGS) entry which is preliminary data.</text>
</comment>
<protein>
    <submittedName>
        <fullName evidence="8">TetR/AcrR family transcriptional regulator C-terminal domain-containing protein</fullName>
    </submittedName>
</protein>
<dbReference type="SUPFAM" id="SSF46689">
    <property type="entry name" value="Homeodomain-like"/>
    <property type="match status" value="1"/>
</dbReference>
<reference evidence="9" key="1">
    <citation type="journal article" date="2019" name="Int. J. Syst. Evol. Microbiol.">
        <title>The Global Catalogue of Microorganisms (GCM) 10K type strain sequencing project: providing services to taxonomists for standard genome sequencing and annotation.</title>
        <authorList>
            <consortium name="The Broad Institute Genomics Platform"/>
            <consortium name="The Broad Institute Genome Sequencing Center for Infectious Disease"/>
            <person name="Wu L."/>
            <person name="Ma J."/>
        </authorList>
    </citation>
    <scope>NUCLEOTIDE SEQUENCE [LARGE SCALE GENOMIC DNA]</scope>
    <source>
        <strain evidence="9">JCM 17326</strain>
    </source>
</reference>
<proteinExistence type="predicted"/>
<keyword evidence="3 5" id="KW-0238">DNA-binding</keyword>
<keyword evidence="4" id="KW-0804">Transcription</keyword>
<dbReference type="Pfam" id="PF02909">
    <property type="entry name" value="TetR_C_1"/>
    <property type="match status" value="1"/>
</dbReference>
<evidence type="ECO:0000256" key="2">
    <source>
        <dbReference type="ARBA" id="ARBA00023015"/>
    </source>
</evidence>
<gene>
    <name evidence="8" type="ORF">GCM10022419_105340</name>
</gene>
<dbReference type="PANTHER" id="PTHR30055:SF151">
    <property type="entry name" value="TRANSCRIPTIONAL REGULATORY PROTEIN"/>
    <property type="match status" value="1"/>
</dbReference>
<organism evidence="8 9">
    <name type="scientific">Nonomuraea rosea</name>
    <dbReference type="NCBI Taxonomy" id="638574"/>
    <lineage>
        <taxon>Bacteria</taxon>
        <taxon>Bacillati</taxon>
        <taxon>Actinomycetota</taxon>
        <taxon>Actinomycetes</taxon>
        <taxon>Streptosporangiales</taxon>
        <taxon>Streptosporangiaceae</taxon>
        <taxon>Nonomuraea</taxon>
    </lineage>
</organism>
<name>A0ABP6ZEB5_9ACTN</name>
<feature type="region of interest" description="Disordered" evidence="6">
    <location>
        <begin position="1"/>
        <end position="30"/>
    </location>
</feature>
<dbReference type="RefSeq" id="WP_345573946.1">
    <property type="nucleotide sequence ID" value="NZ_BAABDQ010000039.1"/>
</dbReference>
<evidence type="ECO:0000256" key="3">
    <source>
        <dbReference type="ARBA" id="ARBA00023125"/>
    </source>
</evidence>
<evidence type="ECO:0000313" key="9">
    <source>
        <dbReference type="Proteomes" id="UP001500630"/>
    </source>
</evidence>
<dbReference type="SUPFAM" id="SSF48498">
    <property type="entry name" value="Tetracyclin repressor-like, C-terminal domain"/>
    <property type="match status" value="1"/>
</dbReference>
<feature type="compositionally biased region" description="Basic and acidic residues" evidence="6">
    <location>
        <begin position="15"/>
        <end position="24"/>
    </location>
</feature>
<evidence type="ECO:0000256" key="5">
    <source>
        <dbReference type="PROSITE-ProRule" id="PRU00335"/>
    </source>
</evidence>
<evidence type="ECO:0000256" key="6">
    <source>
        <dbReference type="SAM" id="MobiDB-lite"/>
    </source>
</evidence>
<dbReference type="InterPro" id="IPR036271">
    <property type="entry name" value="Tet_transcr_reg_TetR-rel_C_sf"/>
</dbReference>
<dbReference type="PRINTS" id="PR00400">
    <property type="entry name" value="TETREPRESSOR"/>
</dbReference>
<dbReference type="Gene3D" id="1.10.357.10">
    <property type="entry name" value="Tetracycline Repressor, domain 2"/>
    <property type="match status" value="1"/>
</dbReference>
<dbReference type="InterPro" id="IPR050109">
    <property type="entry name" value="HTH-type_TetR-like_transc_reg"/>
</dbReference>
<sequence>MHEPTTGAAGEPSPEDPRKNRPAEPKPGTAAWWLARENEPARRRRRRSLTLDAVLDTAMALLDTRGVAALTMRNIAEGLGCTQASLYRHVRNREELVTLLIDRAISVASSAPPDDADWVGKAAWSARLFRDHLLRHPGVASVLRGTERLGPNSLAGVQYSLDLFIGAGLSPRLAYAAASSLATFVIGSVHFNLGLDASDPKESRHRRLLYRSRDPAAFPLIVQHADTLAEVSGDDEFEIGLNALLTGFRALIQSPGNTRDQDAERGEACSRS</sequence>
<evidence type="ECO:0000256" key="1">
    <source>
        <dbReference type="ARBA" id="ARBA00022491"/>
    </source>
</evidence>
<keyword evidence="9" id="KW-1185">Reference proteome</keyword>
<dbReference type="Pfam" id="PF00440">
    <property type="entry name" value="TetR_N"/>
    <property type="match status" value="1"/>
</dbReference>
<dbReference type="PROSITE" id="PS50977">
    <property type="entry name" value="HTH_TETR_2"/>
    <property type="match status" value="1"/>
</dbReference>
<dbReference type="InterPro" id="IPR001647">
    <property type="entry name" value="HTH_TetR"/>
</dbReference>
<dbReference type="EMBL" id="BAABDQ010000039">
    <property type="protein sequence ID" value="GAA3603739.1"/>
    <property type="molecule type" value="Genomic_DNA"/>
</dbReference>
<feature type="domain" description="HTH tetR-type" evidence="7">
    <location>
        <begin position="48"/>
        <end position="108"/>
    </location>
</feature>
<dbReference type="InterPro" id="IPR003012">
    <property type="entry name" value="Tet_transcr_reg_TetR"/>
</dbReference>
<feature type="DNA-binding region" description="H-T-H motif" evidence="5">
    <location>
        <begin position="71"/>
        <end position="90"/>
    </location>
</feature>
<dbReference type="Gene3D" id="1.10.10.60">
    <property type="entry name" value="Homeodomain-like"/>
    <property type="match status" value="1"/>
</dbReference>
<keyword evidence="2" id="KW-0805">Transcription regulation</keyword>
<dbReference type="InterPro" id="IPR004111">
    <property type="entry name" value="Repressor_TetR_C"/>
</dbReference>